<dbReference type="InterPro" id="IPR036603">
    <property type="entry name" value="RBP11-like"/>
</dbReference>
<dbReference type="EMBL" id="BQMJ01000064">
    <property type="protein sequence ID" value="GJQ15093.1"/>
    <property type="molecule type" value="Genomic_DNA"/>
</dbReference>
<accession>A0A9C7Q252</accession>
<feature type="coiled-coil region" evidence="6">
    <location>
        <begin position="89"/>
        <end position="116"/>
    </location>
</feature>
<dbReference type="Pfam" id="PF13656">
    <property type="entry name" value="RNA_pol_L_2"/>
    <property type="match status" value="1"/>
</dbReference>
<keyword evidence="10" id="KW-1185">Reference proteome</keyword>
<keyword evidence="2" id="KW-0240">DNA-directed RNA polymerase</keyword>
<dbReference type="InterPro" id="IPR009025">
    <property type="entry name" value="RBP11-like_dimer"/>
</dbReference>
<organism evidence="8 10">
    <name type="scientific">Galdieria partita</name>
    <dbReference type="NCBI Taxonomy" id="83374"/>
    <lineage>
        <taxon>Eukaryota</taxon>
        <taxon>Rhodophyta</taxon>
        <taxon>Bangiophyceae</taxon>
        <taxon>Galdieriales</taxon>
        <taxon>Galdieriaceae</taxon>
        <taxon>Galdieria</taxon>
    </lineage>
</organism>
<keyword evidence="6" id="KW-0175">Coiled coil</keyword>
<gene>
    <name evidence="8" type="ORF">GpartN1_g6884.t1</name>
    <name evidence="9" type="ORF">GpartN1_g7090.t1</name>
</gene>
<keyword evidence="3" id="KW-0804">Transcription</keyword>
<dbReference type="EMBL" id="BQMJ01000067">
    <property type="protein sequence ID" value="GJQ15299.1"/>
    <property type="molecule type" value="Genomic_DNA"/>
</dbReference>
<comment type="subcellular location">
    <subcellularLocation>
        <location evidence="1">Nucleus</location>
    </subcellularLocation>
</comment>
<protein>
    <recommendedName>
        <fullName evidence="7">DNA-directed RNA polymerase RBP11-like dimerisation domain-containing protein</fullName>
    </recommendedName>
</protein>
<proteinExistence type="inferred from homology"/>
<evidence type="ECO:0000256" key="5">
    <source>
        <dbReference type="ARBA" id="ARBA00025751"/>
    </source>
</evidence>
<evidence type="ECO:0000313" key="9">
    <source>
        <dbReference type="EMBL" id="GJQ15299.1"/>
    </source>
</evidence>
<dbReference type="GO" id="GO:0005665">
    <property type="term" value="C:RNA polymerase II, core complex"/>
    <property type="evidence" value="ECO:0007669"/>
    <property type="project" value="InterPro"/>
</dbReference>
<dbReference type="CDD" id="cd06926">
    <property type="entry name" value="RNAP_II_RPB11"/>
    <property type="match status" value="1"/>
</dbReference>
<keyword evidence="4" id="KW-0539">Nucleus</keyword>
<evidence type="ECO:0000256" key="4">
    <source>
        <dbReference type="ARBA" id="ARBA00023242"/>
    </source>
</evidence>
<dbReference type="InterPro" id="IPR022905">
    <property type="entry name" value="Rpo11-like"/>
</dbReference>
<dbReference type="Proteomes" id="UP001061958">
    <property type="component" value="Unassembled WGS sequence"/>
</dbReference>
<evidence type="ECO:0000313" key="10">
    <source>
        <dbReference type="Proteomes" id="UP001061958"/>
    </source>
</evidence>
<comment type="similarity">
    <text evidence="5">Belongs to the archaeal Rpo11/eukaryotic RPB11/RPC19 RNA polymerase subunit family.</text>
</comment>
<comment type="caution">
    <text evidence="8">The sequence shown here is derived from an EMBL/GenBank/DDBJ whole genome shotgun (WGS) entry which is preliminary data.</text>
</comment>
<dbReference type="GO" id="GO:0046983">
    <property type="term" value="F:protein dimerization activity"/>
    <property type="evidence" value="ECO:0007669"/>
    <property type="project" value="InterPro"/>
</dbReference>
<dbReference type="GO" id="GO:0006366">
    <property type="term" value="P:transcription by RNA polymerase II"/>
    <property type="evidence" value="ECO:0007669"/>
    <property type="project" value="InterPro"/>
</dbReference>
<feature type="domain" description="DNA-directed RNA polymerase RBP11-like dimerisation" evidence="7">
    <location>
        <begin position="32"/>
        <end position="107"/>
    </location>
</feature>
<dbReference type="Gene3D" id="3.30.1360.10">
    <property type="entry name" value="RNA polymerase, RBP11-like subunit"/>
    <property type="match status" value="1"/>
</dbReference>
<dbReference type="HAMAP" id="MF_00261">
    <property type="entry name" value="RNApol_arch_Rpo11"/>
    <property type="match status" value="1"/>
</dbReference>
<reference evidence="8" key="2">
    <citation type="submission" date="2022-01" db="EMBL/GenBank/DDBJ databases">
        <authorList>
            <person name="Hirooka S."/>
            <person name="Miyagishima S.Y."/>
        </authorList>
    </citation>
    <scope>NUCLEOTIDE SEQUENCE</scope>
    <source>
        <strain evidence="8">NBRC 102759</strain>
    </source>
</reference>
<name>A0A9C7Q252_9RHOD</name>
<evidence type="ECO:0000256" key="2">
    <source>
        <dbReference type="ARBA" id="ARBA00022478"/>
    </source>
</evidence>
<dbReference type="GO" id="GO:0003677">
    <property type="term" value="F:DNA binding"/>
    <property type="evidence" value="ECO:0007669"/>
    <property type="project" value="InterPro"/>
</dbReference>
<dbReference type="SUPFAM" id="SSF55257">
    <property type="entry name" value="RBP11-like subunits of RNA polymerase"/>
    <property type="match status" value="1"/>
</dbReference>
<dbReference type="PANTHER" id="PTHR13946">
    <property type="entry name" value="DNA-DIRECTED RNA POLYMERASE I,II,III"/>
    <property type="match status" value="1"/>
</dbReference>
<evidence type="ECO:0000256" key="6">
    <source>
        <dbReference type="SAM" id="Coils"/>
    </source>
</evidence>
<dbReference type="GO" id="GO:0003899">
    <property type="term" value="F:DNA-directed RNA polymerase activity"/>
    <property type="evidence" value="ECO:0007669"/>
    <property type="project" value="InterPro"/>
</dbReference>
<dbReference type="InterPro" id="IPR037685">
    <property type="entry name" value="RBP11"/>
</dbReference>
<evidence type="ECO:0000256" key="1">
    <source>
        <dbReference type="ARBA" id="ARBA00004123"/>
    </source>
</evidence>
<dbReference type="OrthoDB" id="10248581at2759"/>
<dbReference type="InterPro" id="IPR008193">
    <property type="entry name" value="RNA_pol_Rpb11_13-16kDa_CS"/>
</dbReference>
<dbReference type="PROSITE" id="PS01154">
    <property type="entry name" value="RNA_POL_L_13KD"/>
    <property type="match status" value="1"/>
</dbReference>
<dbReference type="AlphaFoldDB" id="A0A9C7Q252"/>
<evidence type="ECO:0000256" key="3">
    <source>
        <dbReference type="ARBA" id="ARBA00023163"/>
    </source>
</evidence>
<evidence type="ECO:0000313" key="8">
    <source>
        <dbReference type="EMBL" id="GJQ15093.1"/>
    </source>
</evidence>
<reference evidence="8" key="1">
    <citation type="journal article" date="2022" name="Proc. Natl. Acad. Sci. U.S.A.">
        <title>Life cycle and functional genomics of the unicellular red alga Galdieria for elucidating algal and plant evolution and industrial use.</title>
        <authorList>
            <person name="Hirooka S."/>
            <person name="Itabashi T."/>
            <person name="Ichinose T.M."/>
            <person name="Onuma R."/>
            <person name="Fujiwara T."/>
            <person name="Yamashita S."/>
            <person name="Jong L.W."/>
            <person name="Tomita R."/>
            <person name="Iwane A.H."/>
            <person name="Miyagishima S.Y."/>
        </authorList>
    </citation>
    <scope>NUCLEOTIDE SEQUENCE</scope>
    <source>
        <strain evidence="8">NBRC 102759</strain>
    </source>
</reference>
<evidence type="ECO:0000259" key="7">
    <source>
        <dbReference type="Pfam" id="PF13656"/>
    </source>
</evidence>
<sequence>MANAPDRFEAVVLPDGVAKLEYQKDTKVPNSAIVKIEREDHTIGNLLRMQLLRDPKVIFAAYRAPHPLQYHIVVRVQTKSSDMEPYTPVDALANALNDLSTEMSLLSERLEEEIQKQQFRMV</sequence>
<dbReference type="PANTHER" id="PTHR13946:SF16">
    <property type="entry name" value="DNA-DIRECTED RNA POLYMERASE II SUBUNIT RPB11"/>
    <property type="match status" value="1"/>
</dbReference>